<reference evidence="4" key="1">
    <citation type="submission" date="2017-02" db="EMBL/GenBank/DDBJ databases">
        <authorList>
            <person name="Varghese N."/>
            <person name="Submissions S."/>
        </authorList>
    </citation>
    <scope>NUCLEOTIDE SEQUENCE [LARGE SCALE GENOMIC DNA]</scope>
    <source>
        <strain evidence="4">ATCC 27094</strain>
    </source>
</reference>
<dbReference type="OrthoDB" id="5945145at2"/>
<evidence type="ECO:0000256" key="2">
    <source>
        <dbReference type="SAM" id="SignalP"/>
    </source>
</evidence>
<gene>
    <name evidence="3" type="ORF">SAMN02745126_03875</name>
</gene>
<keyword evidence="2" id="KW-0732">Signal</keyword>
<keyword evidence="4" id="KW-1185">Reference proteome</keyword>
<sequence length="248" mass="25879">MTRSTLFATASLLAAICASFGAHAQTGPARPSNTPASTSSGAPPSGGQTSDMAPGSQMAPEGVPLPILFVTSVEVLRSARDGGMDIVRARGLVTSNAWSAPRLLPINAGPTVDGVLDLIFQGNAPQMPSPLGSFMEVEALLPIAPGHPYKAVRVRSSSNAVTLKTIPGFVETKFQKTDCATCVGKYFVAKGQAAPANVPAADIVRQEDLPGDFRVIRPDQGIPNYVLDPNRLTLVLTEDGRISDAGWD</sequence>
<accession>A0A1T4RK57</accession>
<dbReference type="EMBL" id="FUWJ01000005">
    <property type="protein sequence ID" value="SKA16362.1"/>
    <property type="molecule type" value="Genomic_DNA"/>
</dbReference>
<dbReference type="AlphaFoldDB" id="A0A1T4RK57"/>
<protein>
    <submittedName>
        <fullName evidence="3">Uncharacterized protein</fullName>
    </submittedName>
</protein>
<feature type="signal peptide" evidence="2">
    <location>
        <begin position="1"/>
        <end position="24"/>
    </location>
</feature>
<feature type="compositionally biased region" description="Low complexity" evidence="1">
    <location>
        <begin position="31"/>
        <end position="50"/>
    </location>
</feature>
<dbReference type="STRING" id="225324.SAMN02745126_03875"/>
<feature type="region of interest" description="Disordered" evidence="1">
    <location>
        <begin position="24"/>
        <end position="58"/>
    </location>
</feature>
<proteinExistence type="predicted"/>
<feature type="chain" id="PRO_5012368794" evidence="2">
    <location>
        <begin position="25"/>
        <end position="248"/>
    </location>
</feature>
<organism evidence="3 4">
    <name type="scientific">Enhydrobacter aerosaccus</name>
    <dbReference type="NCBI Taxonomy" id="225324"/>
    <lineage>
        <taxon>Bacteria</taxon>
        <taxon>Pseudomonadati</taxon>
        <taxon>Pseudomonadota</taxon>
        <taxon>Alphaproteobacteria</taxon>
        <taxon>Hyphomicrobiales</taxon>
        <taxon>Enhydrobacter</taxon>
    </lineage>
</organism>
<dbReference type="RefSeq" id="WP_085935556.1">
    <property type="nucleotide sequence ID" value="NZ_FUWJ01000005.1"/>
</dbReference>
<evidence type="ECO:0000256" key="1">
    <source>
        <dbReference type="SAM" id="MobiDB-lite"/>
    </source>
</evidence>
<dbReference type="Proteomes" id="UP000190092">
    <property type="component" value="Unassembled WGS sequence"/>
</dbReference>
<evidence type="ECO:0000313" key="4">
    <source>
        <dbReference type="Proteomes" id="UP000190092"/>
    </source>
</evidence>
<evidence type="ECO:0000313" key="3">
    <source>
        <dbReference type="EMBL" id="SKA16362.1"/>
    </source>
</evidence>
<name>A0A1T4RK57_9HYPH</name>